<name>A0A6V8PY39_9ACTN</name>
<sequence>MSSLPCTTLDRYGHLLPEVHNQAAERLDQTLLGENFSSKIVAIRSEYEKKILLLSDNIPSD</sequence>
<protein>
    <submittedName>
        <fullName evidence="1">Uncharacterized protein</fullName>
    </submittedName>
</protein>
<gene>
    <name evidence="1" type="ORF">HKBW3S44_01145</name>
</gene>
<comment type="caution">
    <text evidence="1">The sequence shown here is derived from an EMBL/GenBank/DDBJ whole genome shotgun (WGS) entry which is preliminary data.</text>
</comment>
<dbReference type="AlphaFoldDB" id="A0A6V8PY39"/>
<dbReference type="EMBL" id="BLSC01000093">
    <property type="protein sequence ID" value="GFP37465.1"/>
    <property type="molecule type" value="Genomic_DNA"/>
</dbReference>
<organism evidence="1 2">
    <name type="scientific">Candidatus Hakubella thermalkaliphila</name>
    <dbReference type="NCBI Taxonomy" id="2754717"/>
    <lineage>
        <taxon>Bacteria</taxon>
        <taxon>Bacillati</taxon>
        <taxon>Actinomycetota</taxon>
        <taxon>Actinomycetota incertae sedis</taxon>
        <taxon>Candidatus Hakubellales</taxon>
        <taxon>Candidatus Hakubellaceae</taxon>
        <taxon>Candidatus Hakubella</taxon>
    </lineage>
</organism>
<dbReference type="Proteomes" id="UP000561271">
    <property type="component" value="Unassembled WGS sequence"/>
</dbReference>
<evidence type="ECO:0000313" key="1">
    <source>
        <dbReference type="EMBL" id="GFP37465.1"/>
    </source>
</evidence>
<evidence type="ECO:0000313" key="2">
    <source>
        <dbReference type="Proteomes" id="UP000561271"/>
    </source>
</evidence>
<proteinExistence type="predicted"/>
<reference evidence="1 2" key="1">
    <citation type="journal article" date="2020" name="Front. Microbiol.">
        <title>Single-cell genomics of novel Actinobacteria with the Wood-Ljungdahl pathway discovered in a serpentinizing system.</title>
        <authorList>
            <person name="Merino N."/>
            <person name="Kawai M."/>
            <person name="Boyd E.S."/>
            <person name="Colman D.R."/>
            <person name="McGlynn S.E."/>
            <person name="Nealson K.H."/>
            <person name="Kurokawa K."/>
            <person name="Hongoh Y."/>
        </authorList>
    </citation>
    <scope>NUCLEOTIDE SEQUENCE [LARGE SCALE GENOMIC DNA]</scope>
    <source>
        <strain evidence="1 2">S44</strain>
    </source>
</reference>
<accession>A0A6V8PY39</accession>